<evidence type="ECO:0000256" key="1">
    <source>
        <dbReference type="SAM" id="SignalP"/>
    </source>
</evidence>
<keyword evidence="3" id="KW-1185">Reference proteome</keyword>
<accession>A0A1I1Z725</accession>
<sequence>MDNKERLVMKSNRRIFPCALALACLLAGPAARLQAQESDAGSPPEGGLCQAGENVVFACSSGRKQIAVCATPGDDSSIGALSYRYGSNRNLEVNIPTEPVPPRAFASGNRVSDNAGGNLTYLRMNYGSTSYTVFSETTSPGGYERNGVLVENRGHTELHECDGQADAGGLSDQKLIGKAVPVDDRVPTGFATYQQ</sequence>
<gene>
    <name evidence="2" type="ORF">SAMN02799615_00608</name>
</gene>
<protein>
    <submittedName>
        <fullName evidence="2">Uncharacterized protein</fullName>
    </submittedName>
</protein>
<reference evidence="3" key="1">
    <citation type="submission" date="2016-10" db="EMBL/GenBank/DDBJ databases">
        <authorList>
            <person name="Varghese N."/>
            <person name="Submissions S."/>
        </authorList>
    </citation>
    <scope>NUCLEOTIDE SEQUENCE [LARGE SCALE GENOMIC DNA]</scope>
    <source>
        <strain evidence="3">UNC178MFTsu3.1</strain>
    </source>
</reference>
<evidence type="ECO:0000313" key="2">
    <source>
        <dbReference type="EMBL" id="SFE26283.1"/>
    </source>
</evidence>
<keyword evidence="1" id="KW-0732">Signal</keyword>
<dbReference type="AlphaFoldDB" id="A0A1I1Z725"/>
<dbReference type="STRING" id="500610.SAMN02799615_00608"/>
<proteinExistence type="predicted"/>
<dbReference type="EMBL" id="FONH01000002">
    <property type="protein sequence ID" value="SFE26283.1"/>
    <property type="molecule type" value="Genomic_DNA"/>
</dbReference>
<name>A0A1I1Z725_9GAMM</name>
<feature type="chain" id="PRO_5011446909" evidence="1">
    <location>
        <begin position="36"/>
        <end position="195"/>
    </location>
</feature>
<evidence type="ECO:0000313" key="3">
    <source>
        <dbReference type="Proteomes" id="UP000199477"/>
    </source>
</evidence>
<feature type="signal peptide" evidence="1">
    <location>
        <begin position="1"/>
        <end position="35"/>
    </location>
</feature>
<dbReference type="Proteomes" id="UP000199477">
    <property type="component" value="Unassembled WGS sequence"/>
</dbReference>
<organism evidence="2 3">
    <name type="scientific">Dyella marensis</name>
    <dbReference type="NCBI Taxonomy" id="500610"/>
    <lineage>
        <taxon>Bacteria</taxon>
        <taxon>Pseudomonadati</taxon>
        <taxon>Pseudomonadota</taxon>
        <taxon>Gammaproteobacteria</taxon>
        <taxon>Lysobacterales</taxon>
        <taxon>Rhodanobacteraceae</taxon>
        <taxon>Dyella</taxon>
    </lineage>
</organism>